<evidence type="ECO:0000256" key="2">
    <source>
        <dbReference type="ARBA" id="ARBA00004665"/>
    </source>
</evidence>
<dbReference type="EMBL" id="PQGD01000003">
    <property type="protein sequence ID" value="POP49946.1"/>
    <property type="molecule type" value="Genomic_DNA"/>
</dbReference>
<evidence type="ECO:0000256" key="3">
    <source>
        <dbReference type="ARBA" id="ARBA00012528"/>
    </source>
</evidence>
<keyword evidence="8" id="KW-1185">Reference proteome</keyword>
<dbReference type="Gene3D" id="3.30.450.40">
    <property type="match status" value="1"/>
</dbReference>
<dbReference type="GO" id="GO:0052621">
    <property type="term" value="F:diguanylate cyclase activity"/>
    <property type="evidence" value="ECO:0007669"/>
    <property type="project" value="UniProtKB-EC"/>
</dbReference>
<feature type="domain" description="GGDEF" evidence="5">
    <location>
        <begin position="194"/>
        <end position="322"/>
    </location>
</feature>
<comment type="caution">
    <text evidence="7">The sequence shown here is derived from an EMBL/GenBank/DDBJ whole genome shotgun (WGS) entry which is preliminary data.</text>
</comment>
<dbReference type="EMBL" id="PQGE01000002">
    <property type="protein sequence ID" value="POP47100.1"/>
    <property type="molecule type" value="Genomic_DNA"/>
</dbReference>
<sequence>MKSPAIPVNEPQRLASLHESGILESGDPQRFDRLTRLAKRLFDIPVALVTLVDEDVLIFKSHDGIDITTLPRNISFCGHAIFSESPLVVTDATQDERFADNPLVEGDAHVRFYAGYPLRLPDGAIAGAFCLVDRQPRSFSHSDLDMLKDLAAIVEGEFAAINAATTDELTGLFNRRGFNSLANYAIRSAARRAVPLTLGWLDLDGFKKINDRFGHAEGDVALKTMAMLLKNSFRDTDLTVRYSGDEFAILFSDTDENGAWIAMQHLVEEAEAFNLTSGKPWKLAFSWGVTEFNQDGSTLQEWLNTADQKMYTMKNKEESKGR</sequence>
<evidence type="ECO:0000256" key="1">
    <source>
        <dbReference type="ARBA" id="ARBA00001946"/>
    </source>
</evidence>
<dbReference type="OrthoDB" id="9812358at2"/>
<evidence type="ECO:0000313" key="8">
    <source>
        <dbReference type="Proteomes" id="UP000237073"/>
    </source>
</evidence>
<dbReference type="RefSeq" id="WP_103674494.1">
    <property type="nucleotide sequence ID" value="NZ_PQGD01000003.1"/>
</dbReference>
<dbReference type="SUPFAM" id="SSF55781">
    <property type="entry name" value="GAF domain-like"/>
    <property type="match status" value="1"/>
</dbReference>
<dbReference type="NCBIfam" id="TIGR00254">
    <property type="entry name" value="GGDEF"/>
    <property type="match status" value="1"/>
</dbReference>
<protein>
    <recommendedName>
        <fullName evidence="3">diguanylate cyclase</fullName>
        <ecNumber evidence="3">2.7.7.65</ecNumber>
    </recommendedName>
</protein>
<evidence type="ECO:0000313" key="9">
    <source>
        <dbReference type="Proteomes" id="UP000247005"/>
    </source>
</evidence>
<evidence type="ECO:0000313" key="6">
    <source>
        <dbReference type="EMBL" id="POP47100.1"/>
    </source>
</evidence>
<accession>A0A2P5GTQ7</accession>
<dbReference type="SUPFAM" id="SSF55073">
    <property type="entry name" value="Nucleotide cyclase"/>
    <property type="match status" value="1"/>
</dbReference>
<reference evidence="8 9" key="1">
    <citation type="submission" date="2018-01" db="EMBL/GenBank/DDBJ databases">
        <title>Superficieibacter electus gen. nov., sp. nov., an extended-spectrum beta-lactamase possessing member of the Enterobacteriaceae family, isolated from intensive care unit surfaces.</title>
        <authorList>
            <person name="Potter R.F."/>
            <person name="D'Souza A.W."/>
        </authorList>
    </citation>
    <scope>NUCLEOTIDE SEQUENCE [LARGE SCALE GENOMIC DNA]</scope>
    <source>
        <strain evidence="7 9">BP-1</strain>
        <strain evidence="6 8">BP-2</strain>
    </source>
</reference>
<dbReference type="InterPro" id="IPR000160">
    <property type="entry name" value="GGDEF_dom"/>
</dbReference>
<evidence type="ECO:0000313" key="7">
    <source>
        <dbReference type="EMBL" id="POP49946.1"/>
    </source>
</evidence>
<dbReference type="EC" id="2.7.7.65" evidence="3"/>
<dbReference type="CDD" id="cd01949">
    <property type="entry name" value="GGDEF"/>
    <property type="match status" value="1"/>
</dbReference>
<dbReference type="Proteomes" id="UP000247005">
    <property type="component" value="Unassembled WGS sequence"/>
</dbReference>
<dbReference type="PANTHER" id="PTHR43102:SF2">
    <property type="entry name" value="GAF DOMAIN-CONTAINING PROTEIN"/>
    <property type="match status" value="1"/>
</dbReference>
<dbReference type="Pfam" id="PF01590">
    <property type="entry name" value="GAF"/>
    <property type="match status" value="1"/>
</dbReference>
<gene>
    <name evidence="7" type="ORF">CHU32_03930</name>
    <name evidence="6" type="ORF">CHU33_02380</name>
</gene>
<organism evidence="7 9">
    <name type="scientific">Superficieibacter electus</name>
    <dbReference type="NCBI Taxonomy" id="2022662"/>
    <lineage>
        <taxon>Bacteria</taxon>
        <taxon>Pseudomonadati</taxon>
        <taxon>Pseudomonadota</taxon>
        <taxon>Gammaproteobacteria</taxon>
        <taxon>Enterobacterales</taxon>
        <taxon>Enterobacteriaceae</taxon>
        <taxon>Superficieibacter</taxon>
    </lineage>
</organism>
<dbReference type="AlphaFoldDB" id="A0A2P5GTQ7"/>
<comment type="catalytic activity">
    <reaction evidence="4">
        <text>2 GTP = 3',3'-c-di-GMP + 2 diphosphate</text>
        <dbReference type="Rhea" id="RHEA:24898"/>
        <dbReference type="ChEBI" id="CHEBI:33019"/>
        <dbReference type="ChEBI" id="CHEBI:37565"/>
        <dbReference type="ChEBI" id="CHEBI:58805"/>
        <dbReference type="EC" id="2.7.7.65"/>
    </reaction>
</comment>
<evidence type="ECO:0000259" key="5">
    <source>
        <dbReference type="PROSITE" id="PS50887"/>
    </source>
</evidence>
<dbReference type="SMART" id="SM00267">
    <property type="entry name" value="GGDEF"/>
    <property type="match status" value="1"/>
</dbReference>
<dbReference type="InterPro" id="IPR043128">
    <property type="entry name" value="Rev_trsase/Diguanyl_cyclase"/>
</dbReference>
<dbReference type="SMART" id="SM00065">
    <property type="entry name" value="GAF"/>
    <property type="match status" value="1"/>
</dbReference>
<name>A0A2P5GTQ7_9ENTR</name>
<dbReference type="Gene3D" id="3.30.70.270">
    <property type="match status" value="1"/>
</dbReference>
<dbReference type="InterPro" id="IPR029016">
    <property type="entry name" value="GAF-like_dom_sf"/>
</dbReference>
<dbReference type="InterPro" id="IPR003018">
    <property type="entry name" value="GAF"/>
</dbReference>
<evidence type="ECO:0000256" key="4">
    <source>
        <dbReference type="ARBA" id="ARBA00034247"/>
    </source>
</evidence>
<comment type="cofactor">
    <cofactor evidence="1">
        <name>Mg(2+)</name>
        <dbReference type="ChEBI" id="CHEBI:18420"/>
    </cofactor>
</comment>
<dbReference type="FunFam" id="3.30.70.270:FF:000001">
    <property type="entry name" value="Diguanylate cyclase domain protein"/>
    <property type="match status" value="1"/>
</dbReference>
<comment type="pathway">
    <text evidence="2">Purine metabolism; 3',5'-cyclic di-GMP biosynthesis.</text>
</comment>
<dbReference type="Proteomes" id="UP000237073">
    <property type="component" value="Unassembled WGS sequence"/>
</dbReference>
<proteinExistence type="predicted"/>
<dbReference type="PROSITE" id="PS50887">
    <property type="entry name" value="GGDEF"/>
    <property type="match status" value="1"/>
</dbReference>
<dbReference type="PANTHER" id="PTHR43102">
    <property type="entry name" value="SLR1143 PROTEIN"/>
    <property type="match status" value="1"/>
</dbReference>
<dbReference type="Pfam" id="PF00990">
    <property type="entry name" value="GGDEF"/>
    <property type="match status" value="1"/>
</dbReference>
<dbReference type="InterPro" id="IPR029787">
    <property type="entry name" value="Nucleotide_cyclase"/>
</dbReference>